<dbReference type="Proteomes" id="UP000070533">
    <property type="component" value="Unassembled WGS sequence"/>
</dbReference>
<dbReference type="AlphaFoldDB" id="A0A133PU35"/>
<gene>
    <name evidence="1" type="ORF">HMPREF3226_02631</name>
</gene>
<dbReference type="eggNOG" id="ENOG5032VXC">
    <property type="taxonomic scope" value="Bacteria"/>
</dbReference>
<comment type="caution">
    <text evidence="1">The sequence shown here is derived from an EMBL/GenBank/DDBJ whole genome shotgun (WGS) entry which is preliminary data.</text>
</comment>
<organism evidence="1 2">
    <name type="scientific">Prevotella corporis</name>
    <dbReference type="NCBI Taxonomy" id="28128"/>
    <lineage>
        <taxon>Bacteria</taxon>
        <taxon>Pseudomonadati</taxon>
        <taxon>Bacteroidota</taxon>
        <taxon>Bacteroidia</taxon>
        <taxon>Bacteroidales</taxon>
        <taxon>Prevotellaceae</taxon>
        <taxon>Prevotella</taxon>
    </lineage>
</organism>
<dbReference type="PATRIC" id="fig|28128.5.peg.2706"/>
<protein>
    <submittedName>
        <fullName evidence="1">Uncharacterized protein</fullName>
    </submittedName>
</protein>
<accession>A0A133PU35</accession>
<proteinExistence type="predicted"/>
<keyword evidence="2" id="KW-1185">Reference proteome</keyword>
<reference evidence="2" key="1">
    <citation type="submission" date="2016-01" db="EMBL/GenBank/DDBJ databases">
        <authorList>
            <person name="Mitreva M."/>
            <person name="Pepin K.H."/>
            <person name="Mihindukulasuriya K.A."/>
            <person name="Fulton R."/>
            <person name="Fronick C."/>
            <person name="O'Laughlin M."/>
            <person name="Miner T."/>
            <person name="Herter B."/>
            <person name="Rosa B.A."/>
            <person name="Cordes M."/>
            <person name="Tomlinson C."/>
            <person name="Wollam A."/>
            <person name="Palsikar V.B."/>
            <person name="Mardis E.R."/>
            <person name="Wilson R.K."/>
        </authorList>
    </citation>
    <scope>NUCLEOTIDE SEQUENCE [LARGE SCALE GENOMIC DNA]</scope>
    <source>
        <strain evidence="2">MJR7716</strain>
    </source>
</reference>
<name>A0A133PU35_9BACT</name>
<evidence type="ECO:0000313" key="1">
    <source>
        <dbReference type="EMBL" id="KXA32615.1"/>
    </source>
</evidence>
<dbReference type="STRING" id="28128.HMPREF3226_02631"/>
<dbReference type="EMBL" id="LRQG01000253">
    <property type="protein sequence ID" value="KXA32615.1"/>
    <property type="molecule type" value="Genomic_DNA"/>
</dbReference>
<evidence type="ECO:0000313" key="2">
    <source>
        <dbReference type="Proteomes" id="UP000070533"/>
    </source>
</evidence>
<sequence length="258" mass="29159">MFYVRISKKALQRFVISSKKSTFVVINLNKTLPMINFNAQIMNSCPAIKEATPNNKRAFLVLILCLMASFSVAQDSIKITITQPTTDSNLQDVLEFENTFVGQLEFEGKSLNGKCYTITLDEYKDGEKINTSILFDGTEDEIFQIKGSDETLKFIFKCSSSRLKTVIRGRFFASKKNYSRLLLDEDLYAVKDFLGNRPEIKVSTNGSHALFAIITPTIHKDGSASYCEVVQSGIAPKDLGKTFNIQHYYIVKIEFKSF</sequence>